<evidence type="ECO:0000313" key="3">
    <source>
        <dbReference type="Proteomes" id="UP001652503"/>
    </source>
</evidence>
<sequence>MEHAATCPAACPDAARQNVRPNARSPLRLLQRLRRTLAFARTRRSLADLEPHLLRDIGITPEQARAERGRPVWDVPKNWLR</sequence>
<reference evidence="2 3" key="1">
    <citation type="submission" date="2022-10" db="EMBL/GenBank/DDBJ databases">
        <title>Defluviimonas sp. nov., isolated from ocean surface water.</title>
        <authorList>
            <person name="He W."/>
            <person name="Wang L."/>
            <person name="Zhang D.-F."/>
        </authorList>
    </citation>
    <scope>NUCLEOTIDE SEQUENCE [LARGE SCALE GENOMIC DNA]</scope>
    <source>
        <strain evidence="2 3">WL0075</strain>
    </source>
</reference>
<accession>A0ABT2Z263</accession>
<keyword evidence="3" id="KW-1185">Reference proteome</keyword>
<comment type="caution">
    <text evidence="2">The sequence shown here is derived from an EMBL/GenBank/DDBJ whole genome shotgun (WGS) entry which is preliminary data.</text>
</comment>
<proteinExistence type="predicted"/>
<name>A0ABT2Z263_9RHOB</name>
<feature type="domain" description="YjiS-like" evidence="1">
    <location>
        <begin position="29"/>
        <end position="65"/>
    </location>
</feature>
<dbReference type="EMBL" id="JAOWLA010000009">
    <property type="protein sequence ID" value="MCV2865224.1"/>
    <property type="molecule type" value="Genomic_DNA"/>
</dbReference>
<gene>
    <name evidence="2" type="ORF">OE647_10850</name>
</gene>
<dbReference type="Pfam" id="PF06568">
    <property type="entry name" value="YjiS-like"/>
    <property type="match status" value="1"/>
</dbReference>
<evidence type="ECO:0000313" key="2">
    <source>
        <dbReference type="EMBL" id="MCV2865224.1"/>
    </source>
</evidence>
<dbReference type="Proteomes" id="UP001652503">
    <property type="component" value="Unassembled WGS sequence"/>
</dbReference>
<organism evidence="2 3">
    <name type="scientific">Albidovulum sediminicola</name>
    <dbReference type="NCBI Taxonomy" id="2984331"/>
    <lineage>
        <taxon>Bacteria</taxon>
        <taxon>Pseudomonadati</taxon>
        <taxon>Pseudomonadota</taxon>
        <taxon>Alphaproteobacteria</taxon>
        <taxon>Rhodobacterales</taxon>
        <taxon>Paracoccaceae</taxon>
        <taxon>Albidovulum</taxon>
    </lineage>
</organism>
<dbReference type="InterPro" id="IPR009506">
    <property type="entry name" value="YjiS-like"/>
</dbReference>
<evidence type="ECO:0000259" key="1">
    <source>
        <dbReference type="Pfam" id="PF06568"/>
    </source>
</evidence>
<protein>
    <submittedName>
        <fullName evidence="2">DUF1127 domain-containing protein</fullName>
    </submittedName>
</protein>
<dbReference type="RefSeq" id="WP_263721744.1">
    <property type="nucleotide sequence ID" value="NZ_JAOWLA010000009.1"/>
</dbReference>